<evidence type="ECO:0000313" key="1">
    <source>
        <dbReference type="EMBL" id="KII75013.1"/>
    </source>
</evidence>
<dbReference type="Gene3D" id="1.25.40.10">
    <property type="entry name" value="Tetratricopeptide repeat domain"/>
    <property type="match status" value="1"/>
</dbReference>
<name>A0A0C2JZB7_THEKT</name>
<comment type="caution">
    <text evidence="1">The sequence shown here is derived from an EMBL/GenBank/DDBJ whole genome shotgun (WGS) entry which is preliminary data.</text>
</comment>
<dbReference type="InterPro" id="IPR011990">
    <property type="entry name" value="TPR-like_helical_dom_sf"/>
</dbReference>
<protein>
    <submittedName>
        <fullName evidence="1">Uncharacterized protein</fullName>
    </submittedName>
</protein>
<accession>A0A0C2JZB7</accession>
<keyword evidence="2" id="KW-1185">Reference proteome</keyword>
<organism evidence="1 2">
    <name type="scientific">Thelohanellus kitauei</name>
    <name type="common">Myxosporean</name>
    <dbReference type="NCBI Taxonomy" id="669202"/>
    <lineage>
        <taxon>Eukaryota</taxon>
        <taxon>Metazoa</taxon>
        <taxon>Cnidaria</taxon>
        <taxon>Myxozoa</taxon>
        <taxon>Myxosporea</taxon>
        <taxon>Bivalvulida</taxon>
        <taxon>Platysporina</taxon>
        <taxon>Myxobolidae</taxon>
        <taxon>Thelohanellus</taxon>
    </lineage>
</organism>
<dbReference type="Proteomes" id="UP000031668">
    <property type="component" value="Unassembled WGS sequence"/>
</dbReference>
<dbReference type="OrthoDB" id="9984275at2759"/>
<dbReference type="EMBL" id="JWZT01000078">
    <property type="protein sequence ID" value="KII75013.1"/>
    <property type="molecule type" value="Genomic_DNA"/>
</dbReference>
<evidence type="ECO:0000313" key="2">
    <source>
        <dbReference type="Proteomes" id="UP000031668"/>
    </source>
</evidence>
<reference evidence="1 2" key="1">
    <citation type="journal article" date="2014" name="Genome Biol. Evol.">
        <title>The genome of the myxosporean Thelohanellus kitauei shows adaptations to nutrient acquisition within its fish host.</title>
        <authorList>
            <person name="Yang Y."/>
            <person name="Xiong J."/>
            <person name="Zhou Z."/>
            <person name="Huo F."/>
            <person name="Miao W."/>
            <person name="Ran C."/>
            <person name="Liu Y."/>
            <person name="Zhang J."/>
            <person name="Feng J."/>
            <person name="Wang M."/>
            <person name="Wang M."/>
            <person name="Wang L."/>
            <person name="Yao B."/>
        </authorList>
    </citation>
    <scope>NUCLEOTIDE SEQUENCE [LARGE SCALE GENOMIC DNA]</scope>
    <source>
        <strain evidence="1">Wuqing</strain>
    </source>
</reference>
<dbReference type="AlphaFoldDB" id="A0A0C2JZB7"/>
<sequence>MKFNLFCAPCTQSDNSPLDKYYQLVERAQNLQLNVKDEVRHILTLESIEAYLEVAEFAEANELEYRKIVLGYEEASQMLYDIDENRAIECFRMSIDTYVKHGDINKAIQRCIQYGYAIKSETD</sequence>
<proteinExistence type="predicted"/>
<gene>
    <name evidence="1" type="ORF">RF11_14485</name>
</gene>